<dbReference type="PROSITE" id="PS00606">
    <property type="entry name" value="KS3_1"/>
    <property type="match status" value="1"/>
</dbReference>
<evidence type="ECO:0000259" key="4">
    <source>
        <dbReference type="PROSITE" id="PS52004"/>
    </source>
</evidence>
<evidence type="ECO:0000256" key="1">
    <source>
        <dbReference type="ARBA" id="ARBA00008467"/>
    </source>
</evidence>
<dbReference type="Proteomes" id="UP000318081">
    <property type="component" value="Chromosome"/>
</dbReference>
<dbReference type="Gene3D" id="3.40.47.10">
    <property type="match status" value="1"/>
</dbReference>
<evidence type="ECO:0000256" key="2">
    <source>
        <dbReference type="ARBA" id="ARBA00022679"/>
    </source>
</evidence>
<dbReference type="InterPro" id="IPR014030">
    <property type="entry name" value="Ketoacyl_synth_N"/>
</dbReference>
<dbReference type="InterPro" id="IPR016039">
    <property type="entry name" value="Thiolase-like"/>
</dbReference>
<evidence type="ECO:0000313" key="5">
    <source>
        <dbReference type="EMBL" id="QDV87556.1"/>
    </source>
</evidence>
<dbReference type="CDD" id="cd00834">
    <property type="entry name" value="KAS_I_II"/>
    <property type="match status" value="1"/>
</dbReference>
<proteinExistence type="inferred from homology"/>
<dbReference type="InterPro" id="IPR000794">
    <property type="entry name" value="Beta-ketoacyl_synthase"/>
</dbReference>
<dbReference type="Pfam" id="PF02801">
    <property type="entry name" value="Ketoacyl-synt_C"/>
    <property type="match status" value="1"/>
</dbReference>
<sequence length="471" mass="51030">MTVPPVQYIQPAIASSATIDRLFLNWYARFQQARICTHAKPDRPDRPHPSKHVIAPNLASELPDEQRIVITGIGLTAPNGNDWDAFREALLEKRSGVKPYEIRYFGKTLAGICDFETTRYQTKKDLRRGTRAGSVGVYAANEAIKHAGIDWENTDKSRVGIYVGVTEHGNVETENEIYVIKGFDYDTSCWSHHHNPRTVANNPAGEIALNLKVTGPHYTIGAACAAGNAGIIQGAQMLRLGECDLAIAGGTSESIHTFGIFASFNSQNALASHEDPAKASRPFDVDRSGIVVAEGGCLYTLERLSDAKKRGAEIYGELVGYAMNTDATDFVLPNPERQAQCVQMALDRAGLQPDQIDIVSTHATGTSSGDAQECSALRSVFGDCENVRINNTKSYIGHAMGAAGALELAGNLASFRDSAVHPTINVDTLDEDCRLPGLVLNEVQEARKVDYILNNSFGMLGINSVVIIGRI</sequence>
<dbReference type="EMBL" id="CP036432">
    <property type="protein sequence ID" value="QDV87556.1"/>
    <property type="molecule type" value="Genomic_DNA"/>
</dbReference>
<dbReference type="Pfam" id="PF00109">
    <property type="entry name" value="ketoacyl-synt"/>
    <property type="match status" value="1"/>
</dbReference>
<keyword evidence="2 3" id="KW-0808">Transferase</keyword>
<gene>
    <name evidence="5" type="primary">fabF_3</name>
    <name evidence="5" type="ORF">TBK1r_65870</name>
</gene>
<dbReference type="SMART" id="SM00825">
    <property type="entry name" value="PKS_KS"/>
    <property type="match status" value="1"/>
</dbReference>
<reference evidence="5 6" key="1">
    <citation type="submission" date="2019-02" db="EMBL/GenBank/DDBJ databases">
        <title>Deep-cultivation of Planctomycetes and their phenomic and genomic characterization uncovers novel biology.</title>
        <authorList>
            <person name="Wiegand S."/>
            <person name="Jogler M."/>
            <person name="Boedeker C."/>
            <person name="Pinto D."/>
            <person name="Vollmers J."/>
            <person name="Rivas-Marin E."/>
            <person name="Kohn T."/>
            <person name="Peeters S.H."/>
            <person name="Heuer A."/>
            <person name="Rast P."/>
            <person name="Oberbeckmann S."/>
            <person name="Bunk B."/>
            <person name="Jeske O."/>
            <person name="Meyerdierks A."/>
            <person name="Storesund J.E."/>
            <person name="Kallscheuer N."/>
            <person name="Luecker S."/>
            <person name="Lage O.M."/>
            <person name="Pohl T."/>
            <person name="Merkel B.J."/>
            <person name="Hornburger P."/>
            <person name="Mueller R.-W."/>
            <person name="Bruemmer F."/>
            <person name="Labrenz M."/>
            <person name="Spormann A.M."/>
            <person name="Op den Camp H."/>
            <person name="Overmann J."/>
            <person name="Amann R."/>
            <person name="Jetten M.S.M."/>
            <person name="Mascher T."/>
            <person name="Medema M.H."/>
            <person name="Devos D.P."/>
            <person name="Kaster A.-K."/>
            <person name="Ovreas L."/>
            <person name="Rohde M."/>
            <person name="Galperin M.Y."/>
            <person name="Jogler C."/>
        </authorList>
    </citation>
    <scope>NUCLEOTIDE SEQUENCE [LARGE SCALE GENOMIC DNA]</scope>
    <source>
        <strain evidence="5 6">TBK1r</strain>
    </source>
</reference>
<dbReference type="PANTHER" id="PTHR11712:SF336">
    <property type="entry name" value="3-OXOACYL-[ACYL-CARRIER-PROTEIN] SYNTHASE, MITOCHONDRIAL"/>
    <property type="match status" value="1"/>
</dbReference>
<keyword evidence="5" id="KW-0012">Acyltransferase</keyword>
<comment type="similarity">
    <text evidence="1 3">Belongs to the thiolase-like superfamily. Beta-ketoacyl-ACP synthases family.</text>
</comment>
<dbReference type="PANTHER" id="PTHR11712">
    <property type="entry name" value="POLYKETIDE SYNTHASE-RELATED"/>
    <property type="match status" value="1"/>
</dbReference>
<evidence type="ECO:0000256" key="3">
    <source>
        <dbReference type="RuleBase" id="RU003694"/>
    </source>
</evidence>
<protein>
    <submittedName>
        <fullName evidence="5">3-oxoacyl-[acyl-carrier-protein] synthase 2</fullName>
        <ecNumber evidence="5">2.3.1.179</ecNumber>
    </submittedName>
</protein>
<dbReference type="InterPro" id="IPR014031">
    <property type="entry name" value="Ketoacyl_synth_C"/>
</dbReference>
<dbReference type="PROSITE" id="PS52004">
    <property type="entry name" value="KS3_2"/>
    <property type="match status" value="1"/>
</dbReference>
<dbReference type="GO" id="GO:0004315">
    <property type="term" value="F:3-oxoacyl-[acyl-carrier-protein] synthase activity"/>
    <property type="evidence" value="ECO:0007669"/>
    <property type="project" value="UniProtKB-EC"/>
</dbReference>
<accession>A0ABX5Y3M5</accession>
<name>A0ABX5Y3M5_9BACT</name>
<dbReference type="EC" id="2.3.1.179" evidence="5"/>
<dbReference type="InterPro" id="IPR018201">
    <property type="entry name" value="Ketoacyl_synth_AS"/>
</dbReference>
<keyword evidence="6" id="KW-1185">Reference proteome</keyword>
<organism evidence="5 6">
    <name type="scientific">Stieleria magnilauensis</name>
    <dbReference type="NCBI Taxonomy" id="2527963"/>
    <lineage>
        <taxon>Bacteria</taxon>
        <taxon>Pseudomonadati</taxon>
        <taxon>Planctomycetota</taxon>
        <taxon>Planctomycetia</taxon>
        <taxon>Pirellulales</taxon>
        <taxon>Pirellulaceae</taxon>
        <taxon>Stieleria</taxon>
    </lineage>
</organism>
<dbReference type="SUPFAM" id="SSF53901">
    <property type="entry name" value="Thiolase-like"/>
    <property type="match status" value="1"/>
</dbReference>
<dbReference type="InterPro" id="IPR020841">
    <property type="entry name" value="PKS_Beta-ketoAc_synthase_dom"/>
</dbReference>
<evidence type="ECO:0000313" key="6">
    <source>
        <dbReference type="Proteomes" id="UP000318081"/>
    </source>
</evidence>
<feature type="domain" description="Ketosynthase family 3 (KS3)" evidence="4">
    <location>
        <begin position="65"/>
        <end position="470"/>
    </location>
</feature>